<dbReference type="InterPro" id="IPR050619">
    <property type="entry name" value="Flavodoxin"/>
</dbReference>
<keyword evidence="7" id="KW-0249">Electron transport</keyword>
<accession>A0AB94ISZ5</accession>
<dbReference type="SUPFAM" id="SSF52218">
    <property type="entry name" value="Flavoproteins"/>
    <property type="match status" value="1"/>
</dbReference>
<comment type="similarity">
    <text evidence="3">Belongs to the flavodoxin family.</text>
</comment>
<keyword evidence="4" id="KW-0813">Transport</keyword>
<dbReference type="RefSeq" id="WP_024026998.1">
    <property type="nucleotide sequence ID" value="NZ_ALAN01000026.1"/>
</dbReference>
<reference evidence="9 10" key="1">
    <citation type="journal article" date="2014" name="Environ. Microbiol.">
        <title>The nitrate-ammonifying and nosZ-carrying bacterium Bacillus vireti is a potent source and sink for nitric and nitrous oxide under high nitrate conditions.</title>
        <authorList>
            <person name="Mania D."/>
            <person name="Heylen K."/>
            <person name="van Spanning R.J."/>
            <person name="Frostegard A."/>
        </authorList>
    </citation>
    <scope>NUCLEOTIDE SEQUENCE [LARGE SCALE GENOMIC DNA]</scope>
    <source>
        <strain evidence="9 10">LMG 21834</strain>
    </source>
</reference>
<evidence type="ECO:0000313" key="10">
    <source>
        <dbReference type="Proteomes" id="UP000018877"/>
    </source>
</evidence>
<dbReference type="PROSITE" id="PS50902">
    <property type="entry name" value="FLAVODOXIN_LIKE"/>
    <property type="match status" value="1"/>
</dbReference>
<evidence type="ECO:0000256" key="1">
    <source>
        <dbReference type="ARBA" id="ARBA00001917"/>
    </source>
</evidence>
<dbReference type="Gene3D" id="3.40.50.360">
    <property type="match status" value="1"/>
</dbReference>
<keyword evidence="6" id="KW-0288">FMN</keyword>
<gene>
    <name evidence="9" type="ORF">BAVI_03909</name>
</gene>
<dbReference type="PANTHER" id="PTHR42809:SF1">
    <property type="entry name" value="FLAVODOXIN 1"/>
    <property type="match status" value="1"/>
</dbReference>
<evidence type="ECO:0000256" key="4">
    <source>
        <dbReference type="ARBA" id="ARBA00022448"/>
    </source>
</evidence>
<keyword evidence="5" id="KW-0285">Flavoprotein</keyword>
<evidence type="ECO:0000313" key="9">
    <source>
        <dbReference type="EMBL" id="ETI70201.1"/>
    </source>
</evidence>
<dbReference type="InterPro" id="IPR029039">
    <property type="entry name" value="Flavoprotein-like_sf"/>
</dbReference>
<evidence type="ECO:0000256" key="7">
    <source>
        <dbReference type="ARBA" id="ARBA00022982"/>
    </source>
</evidence>
<dbReference type="AlphaFoldDB" id="A0AB94ISZ5"/>
<dbReference type="Proteomes" id="UP000018877">
    <property type="component" value="Unassembled WGS sequence"/>
</dbReference>
<dbReference type="GO" id="GO:0010181">
    <property type="term" value="F:FMN binding"/>
    <property type="evidence" value="ECO:0007669"/>
    <property type="project" value="InterPro"/>
</dbReference>
<dbReference type="EMBL" id="ALAN01000026">
    <property type="protein sequence ID" value="ETI70201.1"/>
    <property type="molecule type" value="Genomic_DNA"/>
</dbReference>
<dbReference type="GO" id="GO:0016651">
    <property type="term" value="F:oxidoreductase activity, acting on NAD(P)H"/>
    <property type="evidence" value="ECO:0007669"/>
    <property type="project" value="UniProtKB-ARBA"/>
</dbReference>
<name>A0AB94ISZ5_9BACI</name>
<organism evidence="9 10">
    <name type="scientific">Neobacillus vireti LMG 21834</name>
    <dbReference type="NCBI Taxonomy" id="1131730"/>
    <lineage>
        <taxon>Bacteria</taxon>
        <taxon>Bacillati</taxon>
        <taxon>Bacillota</taxon>
        <taxon>Bacilli</taxon>
        <taxon>Bacillales</taxon>
        <taxon>Bacillaceae</taxon>
        <taxon>Neobacillus</taxon>
    </lineage>
</organism>
<evidence type="ECO:0000256" key="5">
    <source>
        <dbReference type="ARBA" id="ARBA00022630"/>
    </source>
</evidence>
<evidence type="ECO:0000256" key="3">
    <source>
        <dbReference type="ARBA" id="ARBA00005267"/>
    </source>
</evidence>
<proteinExistence type="inferred from homology"/>
<sequence length="154" mass="17830">MKLAIVYTSKTGHTEELVHFIRELFLEKNIEVHLFRVEHFPLQDLSAFDAVVIGTYTWGDGEIPEEMHILYRSFESQDIKHVVTGVVGTGDSFYPQFCGAVDAFRDMLYVHSNLAVTLKIEIALQTKDHERCQRFVEILWKKLKNGVRHHLAKT</sequence>
<evidence type="ECO:0000256" key="6">
    <source>
        <dbReference type="ARBA" id="ARBA00022643"/>
    </source>
</evidence>
<feature type="domain" description="Flavodoxin-like" evidence="8">
    <location>
        <begin position="3"/>
        <end position="140"/>
    </location>
</feature>
<dbReference type="Pfam" id="PF00258">
    <property type="entry name" value="Flavodoxin_1"/>
    <property type="match status" value="1"/>
</dbReference>
<protein>
    <submittedName>
        <fullName evidence="9">Flavodoxin</fullName>
    </submittedName>
</protein>
<comment type="cofactor">
    <cofactor evidence="1">
        <name>FMN</name>
        <dbReference type="ChEBI" id="CHEBI:58210"/>
    </cofactor>
</comment>
<comment type="function">
    <text evidence="2">Low-potential electron donor to a number of redox enzymes.</text>
</comment>
<comment type="caution">
    <text evidence="9">The sequence shown here is derived from an EMBL/GenBank/DDBJ whole genome shotgun (WGS) entry which is preliminary data.</text>
</comment>
<evidence type="ECO:0000256" key="2">
    <source>
        <dbReference type="ARBA" id="ARBA00003297"/>
    </source>
</evidence>
<evidence type="ECO:0000259" key="8">
    <source>
        <dbReference type="PROSITE" id="PS50902"/>
    </source>
</evidence>
<dbReference type="InterPro" id="IPR008254">
    <property type="entry name" value="Flavodoxin/NO_synth"/>
</dbReference>
<keyword evidence="10" id="KW-1185">Reference proteome</keyword>
<dbReference type="PANTHER" id="PTHR42809">
    <property type="entry name" value="FLAVODOXIN 2"/>
    <property type="match status" value="1"/>
</dbReference>